<keyword evidence="2" id="KW-1185">Reference proteome</keyword>
<accession>A0ACC0AWB6</accession>
<evidence type="ECO:0000313" key="1">
    <source>
        <dbReference type="EMBL" id="KAI5664158.1"/>
    </source>
</evidence>
<proteinExistence type="predicted"/>
<dbReference type="Proteomes" id="UP001060085">
    <property type="component" value="Linkage Group LG05"/>
</dbReference>
<gene>
    <name evidence="1" type="ORF">M9H77_23481</name>
</gene>
<dbReference type="EMBL" id="CM044705">
    <property type="protein sequence ID" value="KAI5664158.1"/>
    <property type="molecule type" value="Genomic_DNA"/>
</dbReference>
<name>A0ACC0AWB6_CATRO</name>
<protein>
    <submittedName>
        <fullName evidence="1">Uncharacterized protein</fullName>
    </submittedName>
</protein>
<evidence type="ECO:0000313" key="2">
    <source>
        <dbReference type="Proteomes" id="UP001060085"/>
    </source>
</evidence>
<comment type="caution">
    <text evidence="1">The sequence shown here is derived from an EMBL/GenBank/DDBJ whole genome shotgun (WGS) entry which is preliminary data.</text>
</comment>
<sequence>MQVSEICHVYVHMHIKSYSLIPECFKHISFQENLGKILRTSWIDKYLARRFAGCNNEVKDAIFLLWLDPEMCPRSKEVIPGLLRHIEEVEMELDLLLELKRELGEKVNKMPKAENEQIREFEDSKVGHMATFEEKVVQLSLMNKKLKEENEKWRYWGRWVVVLLVLWFLKSWYMKDGGGFDDKEMFKLNGGNVL</sequence>
<reference evidence="2" key="1">
    <citation type="journal article" date="2023" name="Nat. Plants">
        <title>Single-cell RNA sequencing provides a high-resolution roadmap for understanding the multicellular compartmentation of specialized metabolism.</title>
        <authorList>
            <person name="Sun S."/>
            <person name="Shen X."/>
            <person name="Li Y."/>
            <person name="Li Y."/>
            <person name="Wang S."/>
            <person name="Li R."/>
            <person name="Zhang H."/>
            <person name="Shen G."/>
            <person name="Guo B."/>
            <person name="Wei J."/>
            <person name="Xu J."/>
            <person name="St-Pierre B."/>
            <person name="Chen S."/>
            <person name="Sun C."/>
        </authorList>
    </citation>
    <scope>NUCLEOTIDE SEQUENCE [LARGE SCALE GENOMIC DNA]</scope>
</reference>
<organism evidence="1 2">
    <name type="scientific">Catharanthus roseus</name>
    <name type="common">Madagascar periwinkle</name>
    <name type="synonym">Vinca rosea</name>
    <dbReference type="NCBI Taxonomy" id="4058"/>
    <lineage>
        <taxon>Eukaryota</taxon>
        <taxon>Viridiplantae</taxon>
        <taxon>Streptophyta</taxon>
        <taxon>Embryophyta</taxon>
        <taxon>Tracheophyta</taxon>
        <taxon>Spermatophyta</taxon>
        <taxon>Magnoliopsida</taxon>
        <taxon>eudicotyledons</taxon>
        <taxon>Gunneridae</taxon>
        <taxon>Pentapetalae</taxon>
        <taxon>asterids</taxon>
        <taxon>lamiids</taxon>
        <taxon>Gentianales</taxon>
        <taxon>Apocynaceae</taxon>
        <taxon>Rauvolfioideae</taxon>
        <taxon>Vinceae</taxon>
        <taxon>Catharanthinae</taxon>
        <taxon>Catharanthus</taxon>
    </lineage>
</organism>